<dbReference type="InterPro" id="IPR035069">
    <property type="entry name" value="TTHA1013/TTHA0281-like"/>
</dbReference>
<proteinExistence type="predicted"/>
<protein>
    <submittedName>
        <fullName evidence="2">Uncharacterized protein DUF1902</fullName>
    </submittedName>
</protein>
<dbReference type="EMBL" id="SMBH01000004">
    <property type="protein sequence ID" value="TCU17388.1"/>
    <property type="molecule type" value="Genomic_DNA"/>
</dbReference>
<comment type="caution">
    <text evidence="2">The sequence shown here is derived from an EMBL/GenBank/DDBJ whole genome shotgun (WGS) entry which is preliminary data.</text>
</comment>
<reference evidence="2 3" key="1">
    <citation type="submission" date="2019-03" db="EMBL/GenBank/DDBJ databases">
        <title>Genomic Encyclopedia of Type Strains, Phase IV (KMG-V): Genome sequencing to study the core and pangenomes of soil and plant-associated prokaryotes.</title>
        <authorList>
            <person name="Whitman W."/>
        </authorList>
    </citation>
    <scope>NUCLEOTIDE SEQUENCE [LARGE SCALE GENOMIC DNA]</scope>
    <source>
        <strain evidence="2 3">Hc14</strain>
    </source>
</reference>
<accession>A0A4R3Q7U4</accession>
<dbReference type="Proteomes" id="UP000294576">
    <property type="component" value="Unassembled WGS sequence"/>
</dbReference>
<dbReference type="AlphaFoldDB" id="A0A4R3Q7U4"/>
<organism evidence="2 3">
    <name type="scientific">Rhizobium sullae</name>
    <name type="common">Rhizobium hedysari</name>
    <dbReference type="NCBI Taxonomy" id="50338"/>
    <lineage>
        <taxon>Bacteria</taxon>
        <taxon>Pseudomonadati</taxon>
        <taxon>Pseudomonadota</taxon>
        <taxon>Alphaproteobacteria</taxon>
        <taxon>Hyphomicrobiales</taxon>
        <taxon>Rhizobiaceae</taxon>
        <taxon>Rhizobium/Agrobacterium group</taxon>
        <taxon>Rhizobium</taxon>
    </lineage>
</organism>
<dbReference type="SUPFAM" id="SSF143100">
    <property type="entry name" value="TTHA1013/TTHA0281-like"/>
    <property type="match status" value="1"/>
</dbReference>
<dbReference type="RefSeq" id="WP_132561685.1">
    <property type="nucleotide sequence ID" value="NZ_SMBH01000004.1"/>
</dbReference>
<name>A0A4R3Q7U4_RHISU</name>
<sequence>MKQLSSIVRGGDEDERVWVATSNDVEGLAVEAEALESLEKRALAAISDLTELNGIASDLPEIPVRDT</sequence>
<evidence type="ECO:0000313" key="2">
    <source>
        <dbReference type="EMBL" id="TCU17388.1"/>
    </source>
</evidence>
<dbReference type="Gene3D" id="3.30.2390.10">
    <property type="entry name" value="TTHA1013-like"/>
    <property type="match status" value="1"/>
</dbReference>
<evidence type="ECO:0000259" key="1">
    <source>
        <dbReference type="Pfam" id="PF08972"/>
    </source>
</evidence>
<dbReference type="InterPro" id="IPR015066">
    <property type="entry name" value="DUF1902"/>
</dbReference>
<dbReference type="Pfam" id="PF08972">
    <property type="entry name" value="DUF1902"/>
    <property type="match status" value="1"/>
</dbReference>
<feature type="domain" description="DUF1902" evidence="1">
    <location>
        <begin position="12"/>
        <end position="58"/>
    </location>
</feature>
<gene>
    <name evidence="2" type="ORF">EV132_104417</name>
</gene>
<evidence type="ECO:0000313" key="3">
    <source>
        <dbReference type="Proteomes" id="UP000294576"/>
    </source>
</evidence>